<organism evidence="4 5">
    <name type="scientific">Streptomyces turgidiscabies (strain Car8)</name>
    <dbReference type="NCBI Taxonomy" id="698760"/>
    <lineage>
        <taxon>Bacteria</taxon>
        <taxon>Bacillati</taxon>
        <taxon>Actinomycetota</taxon>
        <taxon>Actinomycetes</taxon>
        <taxon>Kitasatosporales</taxon>
        <taxon>Streptomycetaceae</taxon>
        <taxon>Streptomyces</taxon>
    </lineage>
</organism>
<protein>
    <submittedName>
        <fullName evidence="4">Putative lipoprotein</fullName>
    </submittedName>
</protein>
<proteinExistence type="predicted"/>
<comment type="caution">
    <text evidence="4">The sequence shown here is derived from an EMBL/GenBank/DDBJ whole genome shotgun (WGS) entry which is preliminary data.</text>
</comment>
<evidence type="ECO:0000259" key="3">
    <source>
        <dbReference type="Pfam" id="PF14016"/>
    </source>
</evidence>
<reference evidence="4 5" key="1">
    <citation type="journal article" date="2011" name="Plasmid">
        <title>Streptomyces turgidiscabies Car8 contains a modular pathogenicity island that shares virulence genes with other actinobacterial plant pathogens.</title>
        <authorList>
            <person name="Huguet-Tapia J.C."/>
            <person name="Badger J.H."/>
            <person name="Loria R."/>
            <person name="Pettis G.S."/>
        </authorList>
    </citation>
    <scope>NUCLEOTIDE SEQUENCE [LARGE SCALE GENOMIC DNA]</scope>
    <source>
        <strain evidence="4 5">Car8</strain>
    </source>
</reference>
<feature type="chain" id="PRO_5038834853" evidence="2">
    <location>
        <begin position="27"/>
        <end position="234"/>
    </location>
</feature>
<dbReference type="GeneID" id="97402330"/>
<evidence type="ECO:0000313" key="4">
    <source>
        <dbReference type="EMBL" id="ELP63153.1"/>
    </source>
</evidence>
<feature type="domain" description="DUF4232" evidence="3">
    <location>
        <begin position="89"/>
        <end position="206"/>
    </location>
</feature>
<dbReference type="AlphaFoldDB" id="L7EUS1"/>
<feature type="compositionally biased region" description="Low complexity" evidence="1">
    <location>
        <begin position="35"/>
        <end position="73"/>
    </location>
</feature>
<evidence type="ECO:0000313" key="5">
    <source>
        <dbReference type="Proteomes" id="UP000010931"/>
    </source>
</evidence>
<dbReference type="Pfam" id="PF14016">
    <property type="entry name" value="DUF4232"/>
    <property type="match status" value="1"/>
</dbReference>
<name>L7EUS1_STRT8</name>
<evidence type="ECO:0000256" key="1">
    <source>
        <dbReference type="SAM" id="MobiDB-lite"/>
    </source>
</evidence>
<feature type="signal peptide" evidence="2">
    <location>
        <begin position="1"/>
        <end position="26"/>
    </location>
</feature>
<accession>L7EUS1</accession>
<dbReference type="PATRIC" id="fig|698760.3.peg.7940"/>
<dbReference type="PROSITE" id="PS51257">
    <property type="entry name" value="PROKAR_LIPOPROTEIN"/>
    <property type="match status" value="1"/>
</dbReference>
<keyword evidence="5" id="KW-1185">Reference proteome</keyword>
<gene>
    <name evidence="4" type="ORF">STRTUCAR8_08488</name>
</gene>
<keyword evidence="4" id="KW-0449">Lipoprotein</keyword>
<evidence type="ECO:0000256" key="2">
    <source>
        <dbReference type="SAM" id="SignalP"/>
    </source>
</evidence>
<feature type="region of interest" description="Disordered" evidence="1">
    <location>
        <begin position="34"/>
        <end position="73"/>
    </location>
</feature>
<keyword evidence="2" id="KW-0732">Signal</keyword>
<dbReference type="RefSeq" id="WP_006381899.1">
    <property type="nucleotide sequence ID" value="NZ_AEJB01000536.1"/>
</dbReference>
<sequence length="234" mass="23912">MRTTYDSWKACAVGAAALTALLSVTACDSKGTDNGAGTTPSVPAATAPLSASPSTTASTRPSTTGGEATTISTSTPAAVTAGAAVTATCGEANISIATTLYAHDSARHLLLTATNTGGKKCALYRYPVVRFDEGGVDQVGPMESEMKTVTIGPGEKAYAGMLLFREGLPTEAVERVTVSLQGRVSNADPDSAPIKAPLPAEATFLNIDDNPLVSYWNASRQKAEKYMFGAAGGN</sequence>
<dbReference type="EMBL" id="AEJB01000536">
    <property type="protein sequence ID" value="ELP63153.1"/>
    <property type="molecule type" value="Genomic_DNA"/>
</dbReference>
<dbReference type="Proteomes" id="UP000010931">
    <property type="component" value="Unassembled WGS sequence"/>
</dbReference>
<dbReference type="InterPro" id="IPR025326">
    <property type="entry name" value="DUF4232"/>
</dbReference>